<accession>A0ABU8I7Z0</accession>
<feature type="transmembrane region" description="Helical" evidence="1">
    <location>
        <begin position="253"/>
        <end position="276"/>
    </location>
</feature>
<dbReference type="Proteomes" id="UP001363035">
    <property type="component" value="Unassembled WGS sequence"/>
</dbReference>
<evidence type="ECO:0000313" key="3">
    <source>
        <dbReference type="Proteomes" id="UP001363035"/>
    </source>
</evidence>
<reference evidence="2 3" key="1">
    <citation type="submission" date="2024-01" db="EMBL/GenBank/DDBJ databases">
        <title>Sphingobacterium tenebrionis sp. nov., a novel endophyte isolated from tenebrio molitor intestines.</title>
        <authorList>
            <person name="Zhang C."/>
        </authorList>
    </citation>
    <scope>NUCLEOTIDE SEQUENCE [LARGE SCALE GENOMIC DNA]</scope>
    <source>
        <strain evidence="2 3">PU5-4</strain>
    </source>
</reference>
<evidence type="ECO:0008006" key="4">
    <source>
        <dbReference type="Google" id="ProtNLM"/>
    </source>
</evidence>
<gene>
    <name evidence="2" type="ORF">VJ786_11670</name>
</gene>
<dbReference type="EMBL" id="JAYLLN010000029">
    <property type="protein sequence ID" value="MEI5985556.1"/>
    <property type="molecule type" value="Genomic_DNA"/>
</dbReference>
<feature type="transmembrane region" description="Helical" evidence="1">
    <location>
        <begin position="63"/>
        <end position="83"/>
    </location>
</feature>
<evidence type="ECO:0000256" key="1">
    <source>
        <dbReference type="SAM" id="Phobius"/>
    </source>
</evidence>
<proteinExistence type="predicted"/>
<name>A0ABU8I7Z0_9SPHI</name>
<feature type="transmembrane region" description="Helical" evidence="1">
    <location>
        <begin position="7"/>
        <end position="30"/>
    </location>
</feature>
<keyword evidence="1" id="KW-0472">Membrane</keyword>
<keyword evidence="1" id="KW-0812">Transmembrane</keyword>
<comment type="caution">
    <text evidence="2">The sequence shown here is derived from an EMBL/GenBank/DDBJ whole genome shotgun (WGS) entry which is preliminary data.</text>
</comment>
<protein>
    <recommendedName>
        <fullName evidence="4">Glycosyltransferase</fullName>
    </recommendedName>
</protein>
<keyword evidence="3" id="KW-1185">Reference proteome</keyword>
<keyword evidence="1" id="KW-1133">Transmembrane helix</keyword>
<sequence>MNLKKSVLSIVILLILSLSLSSILYILFLFGSSGNWPVWAMIIFPAVVALFVIFMARQRIGKGLIIIGVMLPILVSLLFQPLVKSLRYNFGEVRTLKTIYDLKPYDKALFLDADDWYVDRMQVIPVSREVPLSGLFNLGKKKIEALFLVPIFQKDEPYMAYARGWMAFDYSKMFAADEVNEESVNKFLESSLSHFKRLNLRQFSYLERMPRNNAQGLFSKMSQTHEFYKSGFGNIYQGQDVDRDYLSAYYLKFFLFSLLTIGIPGILIILAALYLVERYWKNLSA</sequence>
<dbReference type="RefSeq" id="WP_099365982.1">
    <property type="nucleotide sequence ID" value="NZ_JAYLLN010000029.1"/>
</dbReference>
<organism evidence="2 3">
    <name type="scientific">Sphingobacterium tenebrionis</name>
    <dbReference type="NCBI Taxonomy" id="3111775"/>
    <lineage>
        <taxon>Bacteria</taxon>
        <taxon>Pseudomonadati</taxon>
        <taxon>Bacteroidota</taxon>
        <taxon>Sphingobacteriia</taxon>
        <taxon>Sphingobacteriales</taxon>
        <taxon>Sphingobacteriaceae</taxon>
        <taxon>Sphingobacterium</taxon>
    </lineage>
</organism>
<evidence type="ECO:0000313" key="2">
    <source>
        <dbReference type="EMBL" id="MEI5985556.1"/>
    </source>
</evidence>
<feature type="transmembrane region" description="Helical" evidence="1">
    <location>
        <begin position="36"/>
        <end position="56"/>
    </location>
</feature>